<dbReference type="Gene3D" id="2.30.30.140">
    <property type="match status" value="1"/>
</dbReference>
<accession>A0A183HWT6</accession>
<sequence length="177" mass="20248">MCINAPCAVLVGGKEWLRAKILKFSRGNGVIVDLVDIGNDNIVKIENVRPLLKVFGRLPPLALRCRMKGMISEIRVNMNDLTVEKVNEFQDLIKSCDDIVRVELADVSSVPFLVNLYHPTLQGKNLGELFYGRREHAEHKAARERRWNKKLSRMVSFIISYLIIGFYITSFNFLLNV</sequence>
<evidence type="ECO:0000313" key="5">
    <source>
        <dbReference type="WBParaSite" id="OFLC_0001194801-mRNA-1"/>
    </source>
</evidence>
<dbReference type="EMBL" id="UZAJ01017911">
    <property type="protein sequence ID" value="VDO80638.1"/>
    <property type="molecule type" value="Genomic_DNA"/>
</dbReference>
<dbReference type="PROSITE" id="PS50304">
    <property type="entry name" value="TUDOR"/>
    <property type="match status" value="1"/>
</dbReference>
<protein>
    <submittedName>
        <fullName evidence="5">Tudor domain-containing protein</fullName>
    </submittedName>
</protein>
<keyword evidence="4" id="KW-1185">Reference proteome</keyword>
<evidence type="ECO:0000256" key="1">
    <source>
        <dbReference type="SAM" id="Phobius"/>
    </source>
</evidence>
<keyword evidence="1" id="KW-1133">Transmembrane helix</keyword>
<dbReference type="Proteomes" id="UP000267606">
    <property type="component" value="Unassembled WGS sequence"/>
</dbReference>
<keyword evidence="1" id="KW-0472">Membrane</keyword>
<gene>
    <name evidence="3" type="ORF">OFLC_LOCUS11946</name>
</gene>
<name>A0A183HWT6_9BILA</name>
<evidence type="ECO:0000313" key="3">
    <source>
        <dbReference type="EMBL" id="VDO80638.1"/>
    </source>
</evidence>
<dbReference type="Pfam" id="PF00567">
    <property type="entry name" value="TUDOR"/>
    <property type="match status" value="1"/>
</dbReference>
<dbReference type="InterPro" id="IPR035437">
    <property type="entry name" value="SNase_OB-fold_sf"/>
</dbReference>
<dbReference type="STRING" id="387005.A0A183HWT6"/>
<organism evidence="5">
    <name type="scientific">Onchocerca flexuosa</name>
    <dbReference type="NCBI Taxonomy" id="387005"/>
    <lineage>
        <taxon>Eukaryota</taxon>
        <taxon>Metazoa</taxon>
        <taxon>Ecdysozoa</taxon>
        <taxon>Nematoda</taxon>
        <taxon>Chromadorea</taxon>
        <taxon>Rhabditida</taxon>
        <taxon>Spirurina</taxon>
        <taxon>Spiruromorpha</taxon>
        <taxon>Filarioidea</taxon>
        <taxon>Onchocercidae</taxon>
        <taxon>Onchocerca</taxon>
    </lineage>
</organism>
<evidence type="ECO:0000259" key="2">
    <source>
        <dbReference type="PROSITE" id="PS50304"/>
    </source>
</evidence>
<dbReference type="WBParaSite" id="OFLC_0001194801-mRNA-1">
    <property type="protein sequence ID" value="OFLC_0001194801-mRNA-1"/>
    <property type="gene ID" value="OFLC_0001194801"/>
</dbReference>
<dbReference type="Gene3D" id="2.40.50.90">
    <property type="match status" value="1"/>
</dbReference>
<dbReference type="SUPFAM" id="SSF63748">
    <property type="entry name" value="Tudor/PWWP/MBT"/>
    <property type="match status" value="1"/>
</dbReference>
<keyword evidence="1" id="KW-0812">Transmembrane</keyword>
<reference evidence="3 4" key="2">
    <citation type="submission" date="2018-11" db="EMBL/GenBank/DDBJ databases">
        <authorList>
            <consortium name="Pathogen Informatics"/>
        </authorList>
    </citation>
    <scope>NUCLEOTIDE SEQUENCE [LARGE SCALE GENOMIC DNA]</scope>
</reference>
<evidence type="ECO:0000313" key="4">
    <source>
        <dbReference type="Proteomes" id="UP000267606"/>
    </source>
</evidence>
<feature type="domain" description="Tudor" evidence="2">
    <location>
        <begin position="1"/>
        <end position="58"/>
    </location>
</feature>
<dbReference type="GO" id="GO:0005737">
    <property type="term" value="C:cytoplasm"/>
    <property type="evidence" value="ECO:0007669"/>
    <property type="project" value="UniProtKB-ARBA"/>
</dbReference>
<reference evidence="5" key="1">
    <citation type="submission" date="2016-06" db="UniProtKB">
        <authorList>
            <consortium name="WormBaseParasite"/>
        </authorList>
    </citation>
    <scope>IDENTIFICATION</scope>
</reference>
<dbReference type="InterPro" id="IPR002999">
    <property type="entry name" value="Tudor"/>
</dbReference>
<feature type="transmembrane region" description="Helical" evidence="1">
    <location>
        <begin position="154"/>
        <end position="175"/>
    </location>
</feature>
<dbReference type="AlphaFoldDB" id="A0A183HWT6"/>
<proteinExistence type="predicted"/>